<evidence type="ECO:0000313" key="6">
    <source>
        <dbReference type="EMBL" id="CAK5269985.1"/>
    </source>
</evidence>
<dbReference type="AlphaFoldDB" id="A0AAD2H704"/>
<dbReference type="InterPro" id="IPR016137">
    <property type="entry name" value="RGS"/>
</dbReference>
<dbReference type="InterPro" id="IPR044926">
    <property type="entry name" value="RGS_subdomain_2"/>
</dbReference>
<feature type="compositionally biased region" description="Low complexity" evidence="4">
    <location>
        <begin position="90"/>
        <end position="105"/>
    </location>
</feature>
<dbReference type="PANTHER" id="PTHR47429:SF2">
    <property type="entry name" value="PROTEIN TWIN LOV 1"/>
    <property type="match status" value="1"/>
</dbReference>
<name>A0AAD2H704_9AGAR</name>
<feature type="compositionally biased region" description="Polar residues" evidence="4">
    <location>
        <begin position="411"/>
        <end position="442"/>
    </location>
</feature>
<comment type="caution">
    <text evidence="6">The sequence shown here is derived from an EMBL/GenBank/DDBJ whole genome shotgun (WGS) entry which is preliminary data.</text>
</comment>
<keyword evidence="2" id="KW-0288">FMN</keyword>
<evidence type="ECO:0000256" key="3">
    <source>
        <dbReference type="ARBA" id="ARBA00022991"/>
    </source>
</evidence>
<dbReference type="Pfam" id="PF13426">
    <property type="entry name" value="PAS_9"/>
    <property type="match status" value="1"/>
</dbReference>
<dbReference type="Gene3D" id="3.30.450.20">
    <property type="entry name" value="PAS domain"/>
    <property type="match status" value="1"/>
</dbReference>
<feature type="region of interest" description="Disordered" evidence="4">
    <location>
        <begin position="90"/>
        <end position="117"/>
    </location>
</feature>
<dbReference type="SUPFAM" id="SSF55785">
    <property type="entry name" value="PYP-like sensor domain (PAS domain)"/>
    <property type="match status" value="1"/>
</dbReference>
<feature type="region of interest" description="Disordered" evidence="4">
    <location>
        <begin position="272"/>
        <end position="442"/>
    </location>
</feature>
<feature type="domain" description="RGS" evidence="5">
    <location>
        <begin position="479"/>
        <end position="590"/>
    </location>
</feature>
<dbReference type="PANTHER" id="PTHR47429">
    <property type="entry name" value="PROTEIN TWIN LOV 1"/>
    <property type="match status" value="1"/>
</dbReference>
<dbReference type="PROSITE" id="PS50132">
    <property type="entry name" value="RGS"/>
    <property type="match status" value="1"/>
</dbReference>
<feature type="compositionally biased region" description="Basic and acidic residues" evidence="4">
    <location>
        <begin position="370"/>
        <end position="394"/>
    </location>
</feature>
<gene>
    <name evidence="6" type="ORF">MYCIT1_LOCUS14115</name>
</gene>
<dbReference type="InterPro" id="IPR001610">
    <property type="entry name" value="PAC"/>
</dbReference>
<feature type="compositionally biased region" description="Acidic residues" evidence="4">
    <location>
        <begin position="354"/>
        <end position="369"/>
    </location>
</feature>
<dbReference type="CDD" id="cd00130">
    <property type="entry name" value="PAS"/>
    <property type="match status" value="1"/>
</dbReference>
<evidence type="ECO:0000259" key="5">
    <source>
        <dbReference type="PROSITE" id="PS50132"/>
    </source>
</evidence>
<sequence>MLVPIVMNDPRAGDSTHMPFDSLPTSPMTEDEASSFSFAHSPELTHSAPVHAPSYADLIERKLTIRVPAEYLPLSPPPSAELPAVPRGVPPAVATSASMSTSHPHPGTPSPKRHSLTPGVQSLIQRRRESAPVHSLSASWVNGAGSGLAPSATSQAITVMPTNLELQAADHESTPVSHPLQFQQQVPLEPALEVEPPAAIIPEEEDDPADRTDSGYASGETRAVNAAASAGLPPPPLPSSNPTSSAIHLPTAAAHQALSHDILLPEFPRHAQTAPDVQSSTQKHFHELNRPRRKSNAGQHTPNDLLAPPPMPCQKLRKSPSIQGSPVNVSVIDFESTDEEEMGGEEDKRQDKENDVDEVEDEDEDDEDDNHQLEFRRGQRDGHFASEESDRDLTRWAPEPDVPLLPRGQPQFPNQQHPGSSPSHTSLATSASARSGDPNYTSRRQQMKHHTLLGLSSMPTELIQRDVDYSMRALMDREMFARILKDPLARQRYREFLAAADGPSGTAELDFWTDSSYLVQNMDKLYADGAAFKELYLSNLSESQVNLNPESRRELLSALQRVSAVNVSLASSQAEILESLYQDGFQRYVKHQIIQETHVTLGKANLASSDSEGLGDTFVLTNPRLPDHPIVLVSDGFMAITGYSKAQIIGRNCRFLQGPGTAPASVQRIRNGLNNGTGCSELLLNYRRNGEPFYCLLCIIPVRDIQGSIIYFIGGQTNVTGLLANERGLGLQTTTDSQSQTPIEMSPNLASFRDYGVVASSLTSQHAAAGSVATTANKPGTAGFFKGLFGHSHRAAAGKSVIAGAEATLNGPGVHGLHDQYAIFQNTYNKVMIVKLKKREVIFVSPQMLSFLGLPSRSSRDVNSSPLIRADVASLITAGEDRNETRHMREDVKDAIRRGVPLSLRCAIKVPNKGLLPRSTDISRHKFGMMHMTPIKDADNSAVAFVVIFG</sequence>
<evidence type="ECO:0000256" key="4">
    <source>
        <dbReference type="SAM" id="MobiDB-lite"/>
    </source>
</evidence>
<dbReference type="SMART" id="SM00086">
    <property type="entry name" value="PAC"/>
    <property type="match status" value="1"/>
</dbReference>
<evidence type="ECO:0000256" key="2">
    <source>
        <dbReference type="ARBA" id="ARBA00022643"/>
    </source>
</evidence>
<keyword evidence="3" id="KW-0157">Chromophore</keyword>
<dbReference type="Pfam" id="PF00615">
    <property type="entry name" value="RGS"/>
    <property type="match status" value="1"/>
</dbReference>
<dbReference type="Gene3D" id="1.10.167.10">
    <property type="entry name" value="Regulator of G-protein Signalling 4, domain 2"/>
    <property type="match status" value="1"/>
</dbReference>
<accession>A0AAD2H704</accession>
<evidence type="ECO:0000313" key="7">
    <source>
        <dbReference type="Proteomes" id="UP001295794"/>
    </source>
</evidence>
<keyword evidence="7" id="KW-1185">Reference proteome</keyword>
<dbReference type="NCBIfam" id="TIGR00229">
    <property type="entry name" value="sensory_box"/>
    <property type="match status" value="1"/>
</dbReference>
<dbReference type="EMBL" id="CAVNYO010000158">
    <property type="protein sequence ID" value="CAK5269985.1"/>
    <property type="molecule type" value="Genomic_DNA"/>
</dbReference>
<dbReference type="InterPro" id="IPR035965">
    <property type="entry name" value="PAS-like_dom_sf"/>
</dbReference>
<organism evidence="6 7">
    <name type="scientific">Mycena citricolor</name>
    <dbReference type="NCBI Taxonomy" id="2018698"/>
    <lineage>
        <taxon>Eukaryota</taxon>
        <taxon>Fungi</taxon>
        <taxon>Dikarya</taxon>
        <taxon>Basidiomycota</taxon>
        <taxon>Agaricomycotina</taxon>
        <taxon>Agaricomycetes</taxon>
        <taxon>Agaricomycetidae</taxon>
        <taxon>Agaricales</taxon>
        <taxon>Marasmiineae</taxon>
        <taxon>Mycenaceae</taxon>
        <taxon>Mycena</taxon>
    </lineage>
</organism>
<dbReference type="InterPro" id="IPR000014">
    <property type="entry name" value="PAS"/>
</dbReference>
<keyword evidence="1" id="KW-0285">Flavoprotein</keyword>
<feature type="compositionally biased region" description="Polar residues" evidence="4">
    <location>
        <begin position="23"/>
        <end position="35"/>
    </location>
</feature>
<dbReference type="GO" id="GO:0005634">
    <property type="term" value="C:nucleus"/>
    <property type="evidence" value="ECO:0007669"/>
    <property type="project" value="TreeGrafter"/>
</dbReference>
<protein>
    <recommendedName>
        <fullName evidence="5">RGS domain-containing protein</fullName>
    </recommendedName>
</protein>
<dbReference type="SUPFAM" id="SSF48097">
    <property type="entry name" value="Regulator of G-protein signaling, RGS"/>
    <property type="match status" value="1"/>
</dbReference>
<reference evidence="6" key="1">
    <citation type="submission" date="2023-11" db="EMBL/GenBank/DDBJ databases">
        <authorList>
            <person name="De Vega J J."/>
            <person name="De Vega J J."/>
        </authorList>
    </citation>
    <scope>NUCLEOTIDE SEQUENCE</scope>
</reference>
<evidence type="ECO:0000256" key="1">
    <source>
        <dbReference type="ARBA" id="ARBA00022630"/>
    </source>
</evidence>
<feature type="region of interest" description="Disordered" evidence="4">
    <location>
        <begin position="1"/>
        <end position="35"/>
    </location>
</feature>
<proteinExistence type="predicted"/>
<dbReference type="InterPro" id="IPR036305">
    <property type="entry name" value="RGS_sf"/>
</dbReference>
<dbReference type="Proteomes" id="UP001295794">
    <property type="component" value="Unassembled WGS sequence"/>
</dbReference>
<feature type="compositionally biased region" description="Acidic residues" evidence="4">
    <location>
        <begin position="335"/>
        <end position="344"/>
    </location>
</feature>